<gene>
    <name evidence="7" type="ORF">O3P69_017455</name>
</gene>
<comment type="similarity">
    <text evidence="1 4">Belongs to the short-chain dehydrogenases/reductases (SDR) family.</text>
</comment>
<keyword evidence="8" id="KW-1185">Reference proteome</keyword>
<keyword evidence="6" id="KW-0812">Transmembrane</keyword>
<feature type="transmembrane region" description="Helical" evidence="6">
    <location>
        <begin position="12"/>
        <end position="33"/>
    </location>
</feature>
<evidence type="ECO:0000256" key="3">
    <source>
        <dbReference type="ARBA" id="ARBA00023027"/>
    </source>
</evidence>
<dbReference type="PRINTS" id="PR00081">
    <property type="entry name" value="GDHRDH"/>
</dbReference>
<keyword evidence="3" id="KW-0520">NAD</keyword>
<dbReference type="PANTHER" id="PTHR24322:SF748">
    <property type="entry name" value="FI23927P1-RELATED"/>
    <property type="match status" value="1"/>
</dbReference>
<evidence type="ECO:0000256" key="2">
    <source>
        <dbReference type="ARBA" id="ARBA00023002"/>
    </source>
</evidence>
<evidence type="ECO:0000256" key="5">
    <source>
        <dbReference type="SAM" id="MobiDB-lite"/>
    </source>
</evidence>
<dbReference type="PRINTS" id="PR00080">
    <property type="entry name" value="SDRFAMILY"/>
</dbReference>
<evidence type="ECO:0000256" key="1">
    <source>
        <dbReference type="ARBA" id="ARBA00006484"/>
    </source>
</evidence>
<comment type="caution">
    <text evidence="7">The sequence shown here is derived from an EMBL/GenBank/DDBJ whole genome shotgun (WGS) entry which is preliminary data.</text>
</comment>
<dbReference type="CDD" id="cd05339">
    <property type="entry name" value="17beta-HSDXI-like_SDR_c"/>
    <property type="match status" value="1"/>
</dbReference>
<keyword evidence="6" id="KW-1133">Transmembrane helix</keyword>
<evidence type="ECO:0000313" key="7">
    <source>
        <dbReference type="EMBL" id="KAK8391848.1"/>
    </source>
</evidence>
<dbReference type="Gene3D" id="3.40.50.720">
    <property type="entry name" value="NAD(P)-binding Rossmann-like Domain"/>
    <property type="match status" value="1"/>
</dbReference>
<protein>
    <recommendedName>
        <fullName evidence="9">Epidermal retinol dehydrogenase 2</fullName>
    </recommendedName>
</protein>
<reference evidence="7 8" key="1">
    <citation type="submission" date="2023-03" db="EMBL/GenBank/DDBJ databases">
        <title>High-quality genome of Scylla paramamosain provides insights in environmental adaptation.</title>
        <authorList>
            <person name="Zhang L."/>
        </authorList>
    </citation>
    <scope>NUCLEOTIDE SEQUENCE [LARGE SCALE GENOMIC DNA]</scope>
    <source>
        <strain evidence="7">LZ_2023a</strain>
        <tissue evidence="7">Muscle</tissue>
    </source>
</reference>
<feature type="compositionally biased region" description="Basic and acidic residues" evidence="5">
    <location>
        <begin position="307"/>
        <end position="329"/>
    </location>
</feature>
<name>A0AAW0TXM0_SCYPA</name>
<accession>A0AAW0TXM0</accession>
<dbReference type="AlphaFoldDB" id="A0AAW0TXM0"/>
<evidence type="ECO:0008006" key="9">
    <source>
        <dbReference type="Google" id="ProtNLM"/>
    </source>
</evidence>
<dbReference type="InterPro" id="IPR036291">
    <property type="entry name" value="NAD(P)-bd_dom_sf"/>
</dbReference>
<dbReference type="FunFam" id="3.40.50.720:FF:000202">
    <property type="entry name" value="Short-chain dehydrogenase/reductase family 16C member 6"/>
    <property type="match status" value="1"/>
</dbReference>
<organism evidence="7 8">
    <name type="scientific">Scylla paramamosain</name>
    <name type="common">Mud crab</name>
    <dbReference type="NCBI Taxonomy" id="85552"/>
    <lineage>
        <taxon>Eukaryota</taxon>
        <taxon>Metazoa</taxon>
        <taxon>Ecdysozoa</taxon>
        <taxon>Arthropoda</taxon>
        <taxon>Crustacea</taxon>
        <taxon>Multicrustacea</taxon>
        <taxon>Malacostraca</taxon>
        <taxon>Eumalacostraca</taxon>
        <taxon>Eucarida</taxon>
        <taxon>Decapoda</taxon>
        <taxon>Pleocyemata</taxon>
        <taxon>Brachyura</taxon>
        <taxon>Eubrachyura</taxon>
        <taxon>Portunoidea</taxon>
        <taxon>Portunidae</taxon>
        <taxon>Portuninae</taxon>
        <taxon>Scylla</taxon>
    </lineage>
</organism>
<evidence type="ECO:0000256" key="4">
    <source>
        <dbReference type="RuleBase" id="RU000363"/>
    </source>
</evidence>
<dbReference type="SUPFAM" id="SSF51735">
    <property type="entry name" value="NAD(P)-binding Rossmann-fold domains"/>
    <property type="match status" value="1"/>
</dbReference>
<dbReference type="PANTHER" id="PTHR24322">
    <property type="entry name" value="PKSB"/>
    <property type="match status" value="1"/>
</dbReference>
<dbReference type="EMBL" id="JARAKH010000023">
    <property type="protein sequence ID" value="KAK8391848.1"/>
    <property type="molecule type" value="Genomic_DNA"/>
</dbReference>
<dbReference type="Proteomes" id="UP001487740">
    <property type="component" value="Unassembled WGS sequence"/>
</dbReference>
<proteinExistence type="inferred from homology"/>
<dbReference type="InterPro" id="IPR002347">
    <property type="entry name" value="SDR_fam"/>
</dbReference>
<dbReference type="Pfam" id="PF00106">
    <property type="entry name" value="adh_short"/>
    <property type="match status" value="1"/>
</dbReference>
<feature type="region of interest" description="Disordered" evidence="5">
    <location>
        <begin position="306"/>
        <end position="329"/>
    </location>
</feature>
<evidence type="ECO:0000256" key="6">
    <source>
        <dbReference type="SAM" id="Phobius"/>
    </source>
</evidence>
<dbReference type="GO" id="GO:0016616">
    <property type="term" value="F:oxidoreductase activity, acting on the CH-OH group of donors, NAD or NADP as acceptor"/>
    <property type="evidence" value="ECO:0007669"/>
    <property type="project" value="TreeGrafter"/>
</dbReference>
<dbReference type="GO" id="GO:0005811">
    <property type="term" value="C:lipid droplet"/>
    <property type="evidence" value="ECO:0007669"/>
    <property type="project" value="TreeGrafter"/>
</dbReference>
<sequence>MSAVDVLEMLAMLGMAVLALISSVFYGISNLLYSLVPKKFRVKNIEGQVVLVTGGGSGIGRLLCVKLAKRGARIVTWDVNEAGNEETMTQVRAAGGQCYIYTVDLSDRHAVYAAATKVKQEVGKVDILINNAGIVTGKNFMEAPDELIQKTFDVNILSHFWTTKAFLGDMISSNKGHIVTIASVAGLAGVNKLADYCASKFAAVGFDESLRLELKVGGYTGVKTTAICPYYINTGMFEGVKSKLIPILSPEYVSDEIVDAILLDYYDLVLPRFCRYLILLKYILPFDGAYKLYKACGGHLTMSEFQGRSKPEEKPNGLEDKLLDKKSMA</sequence>
<evidence type="ECO:0000313" key="8">
    <source>
        <dbReference type="Proteomes" id="UP001487740"/>
    </source>
</evidence>
<keyword evidence="2" id="KW-0560">Oxidoreductase</keyword>
<keyword evidence="6" id="KW-0472">Membrane</keyword>